<evidence type="ECO:0000256" key="1">
    <source>
        <dbReference type="ARBA" id="ARBA00038417"/>
    </source>
</evidence>
<evidence type="ECO:0000256" key="2">
    <source>
        <dbReference type="SAM" id="MobiDB-lite"/>
    </source>
</evidence>
<feature type="domain" description="Olduvai" evidence="3">
    <location>
        <begin position="258"/>
        <end position="351"/>
    </location>
</feature>
<accession>A0A7J7FLQ3</accession>
<keyword evidence="5" id="KW-1185">Reference proteome</keyword>
<dbReference type="SMART" id="SM01148">
    <property type="entry name" value="DUF1220"/>
    <property type="match status" value="2"/>
</dbReference>
<dbReference type="PANTHER" id="PTHR14199">
    <property type="entry name" value="NEUROBLASTOMA BREAKPOINT FAMILY MEMBER 6-LIKE PROTEIN"/>
    <property type="match status" value="1"/>
</dbReference>
<sequence>MTPELKGNYPFLSFDIMPTLMRWESSYPFSNMGRYCLQTSLALPLLPHVTMAVCLSPLSDPRAEITILEINQELCSQLAKSEQDFQDLTEKFLVSQATAYSLANQLQKYTKSFRAMCGEYQDLIESVLREKLHLEEGKLAEQSCSRADPDAAEVTGREKDISILLSQHLNGLLTHEDSDNYQGQGFREQLAEGHRLVERIDQKLSPSRAATGLIALSCSKRLHSQGIFFQLFWSPCHIWGHTRTRMGGMGLERTSALENHEDEENEEEKASLDLSRELQEKEEMNDVIQDSLDEQCLTLPSHHDLSDSCHCPDRNQKDHEEEERHEPMVSSHHDLYDSHQLPKSTTVPSDEHVCSALDVTSEYSIVKRMNLQKLSPVASTFFALTPLSRSYRKGEISLSYSIGNSRTSSPTVTLTTTRDRASKNNWLRDRGWQSTLPTSSAQLSCFPCHIWGHDRTRTGWVGAEKRNAQCGSCSVPTFCFLPDGQGPLGQERKKEILCESHDET</sequence>
<dbReference type="PANTHER" id="PTHR14199:SF29">
    <property type="entry name" value="NEUROBLASTOMA BREAKPOINT FAMILY MEMBER 4-RELATED"/>
    <property type="match status" value="1"/>
</dbReference>
<evidence type="ECO:0000313" key="5">
    <source>
        <dbReference type="Proteomes" id="UP000551758"/>
    </source>
</evidence>
<protein>
    <recommendedName>
        <fullName evidence="3">Olduvai domain-containing protein</fullName>
    </recommendedName>
</protein>
<feature type="region of interest" description="Disordered" evidence="2">
    <location>
        <begin position="303"/>
        <end position="335"/>
    </location>
</feature>
<dbReference type="AlphaFoldDB" id="A0A7J7FLQ3"/>
<dbReference type="PROSITE" id="PS51316">
    <property type="entry name" value="ODV"/>
    <property type="match status" value="1"/>
</dbReference>
<proteinExistence type="inferred from homology"/>
<gene>
    <name evidence="4" type="ORF">HPG69_002743</name>
</gene>
<organism evidence="4 5">
    <name type="scientific">Diceros bicornis minor</name>
    <name type="common">South-central black rhinoceros</name>
    <dbReference type="NCBI Taxonomy" id="77932"/>
    <lineage>
        <taxon>Eukaryota</taxon>
        <taxon>Metazoa</taxon>
        <taxon>Chordata</taxon>
        <taxon>Craniata</taxon>
        <taxon>Vertebrata</taxon>
        <taxon>Euteleostomi</taxon>
        <taxon>Mammalia</taxon>
        <taxon>Eutheria</taxon>
        <taxon>Laurasiatheria</taxon>
        <taxon>Perissodactyla</taxon>
        <taxon>Rhinocerotidae</taxon>
        <taxon>Diceros</taxon>
    </lineage>
</organism>
<dbReference type="InterPro" id="IPR010630">
    <property type="entry name" value="Olduvai_dom"/>
</dbReference>
<comment type="caution">
    <text evidence="4">The sequence shown here is derived from an EMBL/GenBank/DDBJ whole genome shotgun (WGS) entry which is preliminary data.</text>
</comment>
<name>A0A7J7FLQ3_DICBM</name>
<dbReference type="Pfam" id="PF06758">
    <property type="entry name" value="Olduvai"/>
    <property type="match status" value="1"/>
</dbReference>
<evidence type="ECO:0000259" key="3">
    <source>
        <dbReference type="PROSITE" id="PS51316"/>
    </source>
</evidence>
<dbReference type="InterPro" id="IPR055306">
    <property type="entry name" value="NBPF"/>
</dbReference>
<evidence type="ECO:0000313" key="4">
    <source>
        <dbReference type="EMBL" id="KAF5928969.1"/>
    </source>
</evidence>
<dbReference type="Proteomes" id="UP000551758">
    <property type="component" value="Unassembled WGS sequence"/>
</dbReference>
<comment type="similarity">
    <text evidence="1">Belongs to the NBPF family.</text>
</comment>
<reference evidence="4 5" key="1">
    <citation type="journal article" date="2020" name="Mol. Biol. Evol.">
        <title>Interspecific Gene Flow and the Evolution of Specialization in Black and White Rhinoceros.</title>
        <authorList>
            <person name="Moodley Y."/>
            <person name="Westbury M.V."/>
            <person name="Russo I.M."/>
            <person name="Gopalakrishnan S."/>
            <person name="Rakotoarivelo A."/>
            <person name="Olsen R.A."/>
            <person name="Prost S."/>
            <person name="Tunstall T."/>
            <person name="Ryder O.A."/>
            <person name="Dalen L."/>
            <person name="Bruford M.W."/>
        </authorList>
    </citation>
    <scope>NUCLEOTIDE SEQUENCE [LARGE SCALE GENOMIC DNA]</scope>
    <source>
        <strain evidence="4">SBR-YM</strain>
        <tissue evidence="4">Skin</tissue>
    </source>
</reference>
<dbReference type="EMBL" id="JACDTQ010000157">
    <property type="protein sequence ID" value="KAF5928969.1"/>
    <property type="molecule type" value="Genomic_DNA"/>
</dbReference>